<dbReference type="CDD" id="cd07034">
    <property type="entry name" value="TPP_PYR_PFOR_IOR-alpha_like"/>
    <property type="match status" value="1"/>
</dbReference>
<organism evidence="4 5">
    <name type="scientific">Phreatobacter stygius</name>
    <dbReference type="NCBI Taxonomy" id="1940610"/>
    <lineage>
        <taxon>Bacteria</taxon>
        <taxon>Pseudomonadati</taxon>
        <taxon>Pseudomonadota</taxon>
        <taxon>Alphaproteobacteria</taxon>
        <taxon>Hyphomicrobiales</taxon>
        <taxon>Phreatobacteraceae</taxon>
        <taxon>Phreatobacter</taxon>
    </lineage>
</organism>
<dbReference type="Proteomes" id="UP000298781">
    <property type="component" value="Chromosome"/>
</dbReference>
<dbReference type="NCBIfam" id="NF009589">
    <property type="entry name" value="PRK13030.1"/>
    <property type="match status" value="1"/>
</dbReference>
<keyword evidence="5" id="KW-1185">Reference proteome</keyword>
<accession>A0A4D7BAE1</accession>
<dbReference type="InterPro" id="IPR051457">
    <property type="entry name" value="2-oxoacid:Fd_oxidoreductase"/>
</dbReference>
<name>A0A4D7BAE1_9HYPH</name>
<dbReference type="GO" id="GO:0016903">
    <property type="term" value="F:oxidoreductase activity, acting on the aldehyde or oxo group of donors"/>
    <property type="evidence" value="ECO:0007669"/>
    <property type="project" value="InterPro"/>
</dbReference>
<dbReference type="Pfam" id="PF01558">
    <property type="entry name" value="POR"/>
    <property type="match status" value="1"/>
</dbReference>
<dbReference type="KEGG" id="pstg:E8M01_27260"/>
<reference evidence="4 5" key="1">
    <citation type="submission" date="2019-04" db="EMBL/GenBank/DDBJ databases">
        <title>Phreatobacter aquaticus sp. nov.</title>
        <authorList>
            <person name="Choi A."/>
        </authorList>
    </citation>
    <scope>NUCLEOTIDE SEQUENCE [LARGE SCALE GENOMIC DNA]</scope>
    <source>
        <strain evidence="4 5">KCTC 52518</strain>
    </source>
</reference>
<gene>
    <name evidence="4" type="ORF">E8M01_27260</name>
</gene>
<dbReference type="SUPFAM" id="SSF52922">
    <property type="entry name" value="TK C-terminal domain-like"/>
    <property type="match status" value="1"/>
</dbReference>
<evidence type="ECO:0000313" key="4">
    <source>
        <dbReference type="EMBL" id="QCI67600.1"/>
    </source>
</evidence>
<evidence type="ECO:0000259" key="2">
    <source>
        <dbReference type="Pfam" id="PF01558"/>
    </source>
</evidence>
<dbReference type="InterPro" id="IPR002869">
    <property type="entry name" value="Pyrv_flavodox_OxRed_cen"/>
</dbReference>
<dbReference type="Gene3D" id="3.40.50.970">
    <property type="match status" value="1"/>
</dbReference>
<evidence type="ECO:0000256" key="1">
    <source>
        <dbReference type="ARBA" id="ARBA00023002"/>
    </source>
</evidence>
<keyword evidence="1" id="KW-0560">Oxidoreductase</keyword>
<dbReference type="InterPro" id="IPR009014">
    <property type="entry name" value="Transketo_C/PFOR_II"/>
</dbReference>
<dbReference type="OrthoDB" id="9803617at2"/>
<dbReference type="InterPro" id="IPR019752">
    <property type="entry name" value="Pyrv/ketoisovalerate_OxRed_cat"/>
</dbReference>
<keyword evidence="4" id="KW-0670">Pyruvate</keyword>
<sequence length="1154" mass="125547">MAVRLDSYQLADRYRSGEGRVFLTGTQALVRLVIDQARRDRAAGLNTAGFVSGYRGSPLGGLDLELWRAKSLIAAHRIEFLPAVNEDLAATAVLGSQQVEGHPGREVEGVFGLWYGKGPGVDRAGDALKHGNAYGSSPHGGVLVVAGDDHGCVSSSMPHQSDVAFMSWFMPTLNPASVAEYGAFGAYGYALSRFSGMWVGFKAISETVESGASVELVPPRRFATPDFVAPPGGLHYRWPDLPGPQIEERMEAKKHAVYAFARANPIDRHIYESPGARFGIVTTGKGHLDLMEALRLLGLNEAECRRIGIDIYKVGMVWPLALHDAREFLRDKREILVIEEKRGIIESQFKEYFYDYPGHKPDRMVGKHDETGERLVSWIGELSPRMLAPIVARRLDAVFPGLDLMSRAPALLPQADRIITVSGASRTPYFCSGCPHNTSTKVPDGSKALAGIGCHFMASWMDRETTSLIQMGGEGVNWVASSRFTGKGHVFQNLGEGTYYHSGSMAIRQAIAAGANITYKILYNDAVAMTGGQPVDGPISVPAIAHGVRAEGIARIALVADDPTKFRAVDLPAGVTLHHRRDLDPVQRDLRDVPGVSVLIYDQACATETRRRRKRGEVVDPPRFAVINDLVCEGCGDCSVESNCLSVEPKETPFGRKRQINLSTCNKDFSCLNGFCPSFVTVEGARRASKTGTGIDAVAEARSLVRPEPVTLERPYDLLVTGVGGTGVITVGALIAMAGHLEGKGASVLDFTGFAQKFGPVLSFIRLAETPGAINQVRIDQGAADALIGCDMVVSSSPKASGCYRHGTRAVINTAEMPTGDVVRRRDADLSAALRLGAIDQRLGAENVARLDANKAAETLMGDSVYANMIMLGFAFQQGLVPVSLEALTRAIDLNAVAVERNHQAFAWGRLASGRPEHVARALGGEPPPAETLDQMIARRVAFLVDYQDQAYAERYRARVDAMRRAEAPLGSELLTEAVARSLFKLMAYKDEYEVARLHMATGFREKLRRDFDGDFKINYHLAPPLLPLGHDARGRPRKHQFGQWIEYPLRALARLKSLRGTRFDPFGYLAERRMERALVAWYEAIIDRLADGLSRQTLDQAVAIAKQPMEIRGYGPVKDEAVARVRAEVAARLAALAGPAPATAAQLEPAIRP</sequence>
<feature type="domain" description="Pyruvate/ketoisovalerate oxidoreductase catalytic" evidence="2">
    <location>
        <begin position="724"/>
        <end position="909"/>
    </location>
</feature>
<evidence type="ECO:0000259" key="3">
    <source>
        <dbReference type="Pfam" id="PF20169"/>
    </source>
</evidence>
<dbReference type="Pfam" id="PF20169">
    <property type="entry name" value="DUF6537"/>
    <property type="match status" value="1"/>
</dbReference>
<dbReference type="SUPFAM" id="SSF53323">
    <property type="entry name" value="Pyruvate-ferredoxin oxidoreductase, PFOR, domain III"/>
    <property type="match status" value="1"/>
</dbReference>
<dbReference type="NCBIfam" id="NF009588">
    <property type="entry name" value="PRK13029.1"/>
    <property type="match status" value="1"/>
</dbReference>
<dbReference type="AlphaFoldDB" id="A0A4D7BAE1"/>
<dbReference type="PANTHER" id="PTHR48084:SF3">
    <property type="entry name" value="SUBUNIT OF PYRUVATE:FLAVODOXIN OXIDOREDUCTASE"/>
    <property type="match status" value="1"/>
</dbReference>
<dbReference type="RefSeq" id="WP_136963030.1">
    <property type="nucleotide sequence ID" value="NZ_CP039690.1"/>
</dbReference>
<protein>
    <submittedName>
        <fullName evidence="4">Indolepyruvate ferredoxin oxidoreductase family protein</fullName>
    </submittedName>
</protein>
<feature type="domain" description="DUF6537" evidence="3">
    <location>
        <begin position="933"/>
        <end position="1131"/>
    </location>
</feature>
<dbReference type="SUPFAM" id="SSF52518">
    <property type="entry name" value="Thiamin diphosphate-binding fold (THDP-binding)"/>
    <property type="match status" value="2"/>
</dbReference>
<dbReference type="InterPro" id="IPR002880">
    <property type="entry name" value="Pyrv_Fd/Flavodoxin_OxRdtase_N"/>
</dbReference>
<dbReference type="InterPro" id="IPR029061">
    <property type="entry name" value="THDP-binding"/>
</dbReference>
<evidence type="ECO:0000313" key="5">
    <source>
        <dbReference type="Proteomes" id="UP000298781"/>
    </source>
</evidence>
<dbReference type="EMBL" id="CP039690">
    <property type="protein sequence ID" value="QCI67600.1"/>
    <property type="molecule type" value="Genomic_DNA"/>
</dbReference>
<dbReference type="Gene3D" id="3.40.920.10">
    <property type="entry name" value="Pyruvate-ferredoxin oxidoreductase, PFOR, domain III"/>
    <property type="match status" value="1"/>
</dbReference>
<dbReference type="InterPro" id="IPR046667">
    <property type="entry name" value="DUF6537"/>
</dbReference>
<dbReference type="PANTHER" id="PTHR48084">
    <property type="entry name" value="2-OXOGLUTARATE OXIDOREDUCTASE SUBUNIT KORB-RELATED"/>
    <property type="match status" value="1"/>
</dbReference>
<proteinExistence type="predicted"/>